<evidence type="ECO:0000313" key="1">
    <source>
        <dbReference type="EMBL" id="CCG87043.1"/>
    </source>
</evidence>
<dbReference type="OrthoDB" id="112290at2"/>
<dbReference type="EMBL" id="CAHS01000014">
    <property type="protein sequence ID" value="CCG87043.1"/>
    <property type="molecule type" value="Genomic_DNA"/>
</dbReference>
<protein>
    <recommendedName>
        <fullName evidence="3">YqcI/YcgG family protein</fullName>
    </recommendedName>
</protein>
<evidence type="ECO:0008006" key="3">
    <source>
        <dbReference type="Google" id="ProtNLM"/>
    </source>
</evidence>
<gene>
    <name evidence="1" type="ORF">EPIR_1678</name>
</gene>
<dbReference type="PANTHER" id="PTHR40045:SF1">
    <property type="entry name" value="YQCI_YCGG FAMILY PROTEIN"/>
    <property type="match status" value="1"/>
</dbReference>
<evidence type="ECO:0000313" key="2">
    <source>
        <dbReference type="Proteomes" id="UP000018217"/>
    </source>
</evidence>
<dbReference type="InterPro" id="IPR014988">
    <property type="entry name" value="Uncharacterised_YqcI/YcgG"/>
</dbReference>
<sequence length="261" mass="29896">MDNGLVSCGCILRQPDLDKPIAESDIASSAVGWQQDAFLDISNRLNDRHFPCLFARHAWKTESLLFSFIRSKATLTDMMNAMTAFIQRTQNTAEKDRLYSPLLMVFEQQGFSTLNEAHQFAWQRLQALHDHDIQPWPEHIPTSPDDSTWSFCFGGLELFINISCPGHLQLKSRHLGKRVVFVVNPRVHFDILASHCDPKGIKIREKIRTRVCNYNNGYVPAALGFYGDENNLEWQQYQLNEPGAANFSRCPLQINKEINKT</sequence>
<reference evidence="1 2" key="1">
    <citation type="journal article" date="2013" name="Syst. Appl. Microbiol.">
        <title>Phylogenetic position and virulence apparatus of the pear flower necrosis pathogen Erwinia piriflorinigrans CFBP 5888T as assessed by comparative genomics.</title>
        <authorList>
            <person name="Smits T.H."/>
            <person name="Rezzonico F."/>
            <person name="Lopez M.M."/>
            <person name="Blom J."/>
            <person name="Goesmann A."/>
            <person name="Frey J.E."/>
            <person name="Duffy B."/>
        </authorList>
    </citation>
    <scope>NUCLEOTIDE SEQUENCE [LARGE SCALE GENOMIC DNA]</scope>
    <source>
        <strain evidence="2">CFBP5888</strain>
    </source>
</reference>
<dbReference type="PANTHER" id="PTHR40045">
    <property type="entry name" value="YCGG FAMILY PROTEIN"/>
    <property type="match status" value="1"/>
</dbReference>
<dbReference type="RefSeq" id="WP_023654841.1">
    <property type="nucleotide sequence ID" value="NZ_CAHS01000014.1"/>
</dbReference>
<accession>V5Z727</accession>
<comment type="caution">
    <text evidence="1">The sequence shown here is derived from an EMBL/GenBank/DDBJ whole genome shotgun (WGS) entry which is preliminary data.</text>
</comment>
<organism evidence="1 2">
    <name type="scientific">Erwinia piriflorinigrans CFBP 5888</name>
    <dbReference type="NCBI Taxonomy" id="1161919"/>
    <lineage>
        <taxon>Bacteria</taxon>
        <taxon>Pseudomonadati</taxon>
        <taxon>Pseudomonadota</taxon>
        <taxon>Gammaproteobacteria</taxon>
        <taxon>Enterobacterales</taxon>
        <taxon>Erwiniaceae</taxon>
        <taxon>Erwinia</taxon>
    </lineage>
</organism>
<keyword evidence="2" id="KW-1185">Reference proteome</keyword>
<proteinExistence type="predicted"/>
<dbReference type="Proteomes" id="UP000018217">
    <property type="component" value="Unassembled WGS sequence"/>
</dbReference>
<dbReference type="STRING" id="1161919.EPIR_1678"/>
<name>V5Z727_9GAMM</name>
<dbReference type="AlphaFoldDB" id="V5Z727"/>
<dbReference type="Pfam" id="PF08892">
    <property type="entry name" value="YqcI_YcgG"/>
    <property type="match status" value="1"/>
</dbReference>